<comment type="caution">
    <text evidence="1">The sequence shown here is derived from an EMBL/GenBank/DDBJ whole genome shotgun (WGS) entry which is preliminary data.</text>
</comment>
<sequence>MLLTIRNTNDNNNNDNTVYNNNNNTVYTNNNNNNNTVYNNNDNNGSIINILNNFISNINNFYISNLNFINVSNTAITIVKHIGKYAIVCTTYKCMLIVDMSNMHVLNIIKDTHEIWACDVILHDNSNSIINNNNINITNSNITNNNITNNNINNIIYIVYGSTNKKCYFISYNTLTNKISHTHTISNKNIVRDISIIRENNTYVCLIANRDKTLKKYTLYGELVSIIHKNIDIRILYNNTYSNIYTYNNTYTYNNIYTYNNNILIGTYNGNIYYYNGYNIKRIHHIELGGKVIAIHYNNYDNSIYYGNDNKLYNYIAIGGKDNEILIYNIYNIYNNILNNNILNNNSILNNSNILNSNILNNNNNNILNSNIKLFNHNDTTINIYNIDRRTYIRNILNNITYNKIHNKYNINGNKAMLETYIHNDAYAIAVTLYGEVVLYCVNKHSVIYRHRIGMICKCSILYNNILYIGTERGMVIMDIESKIIDNIYNSNNLYNSSNINSNLYNNNINNSNNSIIHILEEYKILKIELNNNINNTDIDNIILIICMDINTYEIYIKRINRY</sequence>
<keyword evidence="2" id="KW-1185">Reference proteome</keyword>
<proteinExistence type="predicted"/>
<organism evidence="1 2">
    <name type="scientific">Ecytonucleospora hepatopenaei</name>
    <dbReference type="NCBI Taxonomy" id="646526"/>
    <lineage>
        <taxon>Eukaryota</taxon>
        <taxon>Fungi</taxon>
        <taxon>Fungi incertae sedis</taxon>
        <taxon>Microsporidia</taxon>
        <taxon>Enterocytozoonidae</taxon>
        <taxon>Ecytonucleospora</taxon>
    </lineage>
</organism>
<name>A0A1W0E6Q1_9MICR</name>
<dbReference type="InterPro" id="IPR036322">
    <property type="entry name" value="WD40_repeat_dom_sf"/>
</dbReference>
<protein>
    <submittedName>
        <fullName evidence="1">Uncharacterized protein</fullName>
    </submittedName>
</protein>
<evidence type="ECO:0000313" key="1">
    <source>
        <dbReference type="EMBL" id="OQS54931.1"/>
    </source>
</evidence>
<gene>
    <name evidence="1" type="ORF">EHP00_2458</name>
</gene>
<dbReference type="VEuPathDB" id="MicrosporidiaDB:EHP00_2458"/>
<dbReference type="SUPFAM" id="SSF50978">
    <property type="entry name" value="WD40 repeat-like"/>
    <property type="match status" value="1"/>
</dbReference>
<dbReference type="InterPro" id="IPR011047">
    <property type="entry name" value="Quinoprotein_ADH-like_sf"/>
</dbReference>
<dbReference type="AlphaFoldDB" id="A0A1W0E6Q1"/>
<evidence type="ECO:0000313" key="2">
    <source>
        <dbReference type="Proteomes" id="UP000192758"/>
    </source>
</evidence>
<reference evidence="1 2" key="1">
    <citation type="journal article" date="2017" name="Environ. Microbiol.">
        <title>Decay of the glycolytic pathway and adaptation to intranuclear parasitism within Enterocytozoonidae microsporidia.</title>
        <authorList>
            <person name="Wiredu Boakye D."/>
            <person name="Jaroenlak P."/>
            <person name="Prachumwat A."/>
            <person name="Williams T.A."/>
            <person name="Bateman K.S."/>
            <person name="Itsathitphaisarn O."/>
            <person name="Sritunyalucksana K."/>
            <person name="Paszkiewicz K.H."/>
            <person name="Moore K.A."/>
            <person name="Stentiford G.D."/>
            <person name="Williams B.A."/>
        </authorList>
    </citation>
    <scope>NUCLEOTIDE SEQUENCE [LARGE SCALE GENOMIC DNA]</scope>
    <source>
        <strain evidence="1 2">TH1</strain>
    </source>
</reference>
<dbReference type="Proteomes" id="UP000192758">
    <property type="component" value="Unassembled WGS sequence"/>
</dbReference>
<dbReference type="EMBL" id="MNPJ01000015">
    <property type="protein sequence ID" value="OQS54931.1"/>
    <property type="molecule type" value="Genomic_DNA"/>
</dbReference>
<dbReference type="SUPFAM" id="SSF50998">
    <property type="entry name" value="Quinoprotein alcohol dehydrogenase-like"/>
    <property type="match status" value="1"/>
</dbReference>
<accession>A0A1W0E6Q1</accession>